<evidence type="ECO:0000313" key="6">
    <source>
        <dbReference type="Proteomes" id="UP000277279"/>
    </source>
</evidence>
<dbReference type="EMBL" id="RJJT01000016">
    <property type="protein sequence ID" value="RSB66954.1"/>
    <property type="molecule type" value="Genomic_DNA"/>
</dbReference>
<dbReference type="GO" id="GO:0019698">
    <property type="term" value="P:D-galacturonate catabolic process"/>
    <property type="evidence" value="ECO:0007669"/>
    <property type="project" value="TreeGrafter"/>
</dbReference>
<name>A0A3R9BQ82_9HYPH</name>
<dbReference type="OrthoDB" id="9776822at2"/>
<evidence type="ECO:0000256" key="1">
    <source>
        <dbReference type="ARBA" id="ARBA00010688"/>
    </source>
</evidence>
<comment type="similarity">
    <text evidence="1">Belongs to the carbohydrate kinase PfkB family.</text>
</comment>
<dbReference type="PANTHER" id="PTHR43085">
    <property type="entry name" value="HEXOKINASE FAMILY MEMBER"/>
    <property type="match status" value="1"/>
</dbReference>
<accession>A0A3R9BQ82</accession>
<dbReference type="Proteomes" id="UP000277279">
    <property type="component" value="Unassembled WGS sequence"/>
</dbReference>
<dbReference type="InterPro" id="IPR002173">
    <property type="entry name" value="Carboh/pur_kinase_PfkB_CS"/>
</dbReference>
<dbReference type="InterPro" id="IPR029056">
    <property type="entry name" value="Ribokinase-like"/>
</dbReference>
<keyword evidence="2" id="KW-0808">Transferase</keyword>
<dbReference type="Pfam" id="PF00294">
    <property type="entry name" value="PfkB"/>
    <property type="match status" value="1"/>
</dbReference>
<dbReference type="InterPro" id="IPR050306">
    <property type="entry name" value="PfkB_Carbo_kinase"/>
</dbReference>
<dbReference type="PANTHER" id="PTHR43085:SF15">
    <property type="entry name" value="2-DEHYDRO-3-DEOXYGLUCONOKINASE"/>
    <property type="match status" value="1"/>
</dbReference>
<dbReference type="SUPFAM" id="SSF53613">
    <property type="entry name" value="Ribokinase-like"/>
    <property type="match status" value="1"/>
</dbReference>
<dbReference type="CDD" id="cd01166">
    <property type="entry name" value="KdgK"/>
    <property type="match status" value="1"/>
</dbReference>
<feature type="domain" description="Carbohydrate kinase PfkB" evidence="4">
    <location>
        <begin position="18"/>
        <end position="306"/>
    </location>
</feature>
<keyword evidence="3 5" id="KW-0418">Kinase</keyword>
<dbReference type="InterPro" id="IPR011611">
    <property type="entry name" value="PfkB_dom"/>
</dbReference>
<sequence length="322" mass="34847">MDQRRSCREDKVSARRFLSIGECMVELSQAGDGLLRKGFAGDTFNTAWYARACLAADWSVDYFTALGDDAMSDEMVAFIDKSGIGTSLIRRIRGRTPGLYMINLKDGERSFSYWRDNSAARSLAADPDRVREAVESADVVYFSGITLAILPREDAATLLAEIRRAKAAGKLVVFDPNIRPRLWASYDVMHTTISEGARSSVLVMPSFDDEAAHFGDDSIDATIHRYKALGAVNIVVKNGADGVRLNFAGEETFVPAEKVKKVVDTTSAGDSFNGAFLSRYLETGDAPAAARFAAGVAARVVSEHGALVVKEKLGLSGGRARA</sequence>
<dbReference type="GO" id="GO:0006974">
    <property type="term" value="P:DNA damage response"/>
    <property type="evidence" value="ECO:0007669"/>
    <property type="project" value="TreeGrafter"/>
</dbReference>
<dbReference type="GO" id="GO:0008673">
    <property type="term" value="F:2-dehydro-3-deoxygluconokinase activity"/>
    <property type="evidence" value="ECO:0007669"/>
    <property type="project" value="TreeGrafter"/>
</dbReference>
<proteinExistence type="inferred from homology"/>
<protein>
    <submittedName>
        <fullName evidence="5">Sugar kinase</fullName>
    </submittedName>
</protein>
<dbReference type="PROSITE" id="PS00584">
    <property type="entry name" value="PFKB_KINASES_2"/>
    <property type="match status" value="1"/>
</dbReference>
<dbReference type="AlphaFoldDB" id="A0A3R9BQ82"/>
<dbReference type="Gene3D" id="3.40.1190.20">
    <property type="match status" value="1"/>
</dbReference>
<reference evidence="5 6" key="1">
    <citation type="submission" date="2018-11" db="EMBL/GenBank/DDBJ databases">
        <authorList>
            <person name="Huo Y."/>
        </authorList>
    </citation>
    <scope>NUCLEOTIDE SEQUENCE [LARGE SCALE GENOMIC DNA]</scope>
    <source>
        <strain evidence="5 6">DSM 30132</strain>
    </source>
</reference>
<organism evidence="5 6">
    <name type="scientific">Rhizobium pisi</name>
    <dbReference type="NCBI Taxonomy" id="574561"/>
    <lineage>
        <taxon>Bacteria</taxon>
        <taxon>Pseudomonadati</taxon>
        <taxon>Pseudomonadota</taxon>
        <taxon>Alphaproteobacteria</taxon>
        <taxon>Hyphomicrobiales</taxon>
        <taxon>Rhizobiaceae</taxon>
        <taxon>Rhizobium/Agrobacterium group</taxon>
        <taxon>Rhizobium</taxon>
    </lineage>
</organism>
<comment type="caution">
    <text evidence="5">The sequence shown here is derived from an EMBL/GenBank/DDBJ whole genome shotgun (WGS) entry which is preliminary data.</text>
</comment>
<gene>
    <name evidence="5" type="ORF">EFD55_22385</name>
</gene>
<dbReference type="GO" id="GO:0042840">
    <property type="term" value="P:D-glucuronate catabolic process"/>
    <property type="evidence" value="ECO:0007669"/>
    <property type="project" value="TreeGrafter"/>
</dbReference>
<evidence type="ECO:0000256" key="2">
    <source>
        <dbReference type="ARBA" id="ARBA00022679"/>
    </source>
</evidence>
<dbReference type="GO" id="GO:0005829">
    <property type="term" value="C:cytosol"/>
    <property type="evidence" value="ECO:0007669"/>
    <property type="project" value="TreeGrafter"/>
</dbReference>
<evidence type="ECO:0000313" key="5">
    <source>
        <dbReference type="EMBL" id="RSB66954.1"/>
    </source>
</evidence>
<evidence type="ECO:0000256" key="3">
    <source>
        <dbReference type="ARBA" id="ARBA00022777"/>
    </source>
</evidence>
<evidence type="ECO:0000259" key="4">
    <source>
        <dbReference type="Pfam" id="PF00294"/>
    </source>
</evidence>